<accession>A0A7X0CDE8</accession>
<feature type="region of interest" description="Disordered" evidence="5">
    <location>
        <begin position="466"/>
        <end position="537"/>
    </location>
</feature>
<dbReference type="EMBL" id="JACHJB010000004">
    <property type="protein sequence ID" value="MBB6351269.1"/>
    <property type="molecule type" value="Genomic_DNA"/>
</dbReference>
<comment type="similarity">
    <text evidence="1">Belongs to the sigma-70 factor family. ECF subfamily.</text>
</comment>
<dbReference type="InterPro" id="IPR013325">
    <property type="entry name" value="RNA_pol_sigma_r2"/>
</dbReference>
<organism evidence="7 8">
    <name type="scientific">Nonomuraea muscovyensis</name>
    <dbReference type="NCBI Taxonomy" id="1124761"/>
    <lineage>
        <taxon>Bacteria</taxon>
        <taxon>Bacillati</taxon>
        <taxon>Actinomycetota</taxon>
        <taxon>Actinomycetes</taxon>
        <taxon>Streptosporangiales</taxon>
        <taxon>Streptosporangiaceae</taxon>
        <taxon>Nonomuraea</taxon>
    </lineage>
</organism>
<feature type="region of interest" description="Disordered" evidence="5">
    <location>
        <begin position="333"/>
        <end position="412"/>
    </location>
</feature>
<reference evidence="7 8" key="1">
    <citation type="submission" date="2020-08" db="EMBL/GenBank/DDBJ databases">
        <title>Sequencing the genomes of 1000 actinobacteria strains.</title>
        <authorList>
            <person name="Klenk H.-P."/>
        </authorList>
    </citation>
    <scope>NUCLEOTIDE SEQUENCE [LARGE SCALE GENOMIC DNA]</scope>
    <source>
        <strain evidence="7 8">DSM 45913</strain>
    </source>
</reference>
<dbReference type="PANTHER" id="PTHR43133">
    <property type="entry name" value="RNA POLYMERASE ECF-TYPE SIGMA FACTO"/>
    <property type="match status" value="1"/>
</dbReference>
<keyword evidence="2" id="KW-0805">Transcription regulation</keyword>
<protein>
    <submittedName>
        <fullName evidence="7">RNA polymerase sigma factor (Sigma-70 family)</fullName>
    </submittedName>
</protein>
<evidence type="ECO:0000313" key="7">
    <source>
        <dbReference type="EMBL" id="MBB6351269.1"/>
    </source>
</evidence>
<evidence type="ECO:0000256" key="2">
    <source>
        <dbReference type="ARBA" id="ARBA00023015"/>
    </source>
</evidence>
<keyword evidence="4" id="KW-0804">Transcription</keyword>
<name>A0A7X0CDE8_9ACTN</name>
<evidence type="ECO:0000313" key="8">
    <source>
        <dbReference type="Proteomes" id="UP000583800"/>
    </source>
</evidence>
<dbReference type="RefSeq" id="WP_185089050.1">
    <property type="nucleotide sequence ID" value="NZ_JACHJB010000004.1"/>
</dbReference>
<dbReference type="Pfam" id="PF04542">
    <property type="entry name" value="Sigma70_r2"/>
    <property type="match status" value="1"/>
</dbReference>
<comment type="caution">
    <text evidence="7">The sequence shown here is derived from an EMBL/GenBank/DDBJ whole genome shotgun (WGS) entry which is preliminary data.</text>
</comment>
<feature type="compositionally biased region" description="Low complexity" evidence="5">
    <location>
        <begin position="502"/>
        <end position="515"/>
    </location>
</feature>
<keyword evidence="3" id="KW-0731">Sigma factor</keyword>
<dbReference type="GO" id="GO:0006352">
    <property type="term" value="P:DNA-templated transcription initiation"/>
    <property type="evidence" value="ECO:0007669"/>
    <property type="project" value="InterPro"/>
</dbReference>
<dbReference type="SUPFAM" id="SSF88659">
    <property type="entry name" value="Sigma3 and sigma4 domains of RNA polymerase sigma factors"/>
    <property type="match status" value="1"/>
</dbReference>
<evidence type="ECO:0000256" key="3">
    <source>
        <dbReference type="ARBA" id="ARBA00023082"/>
    </source>
</evidence>
<dbReference type="Gene3D" id="1.10.1740.10">
    <property type="match status" value="1"/>
</dbReference>
<evidence type="ECO:0000256" key="5">
    <source>
        <dbReference type="SAM" id="MobiDB-lite"/>
    </source>
</evidence>
<dbReference type="Gene3D" id="1.10.10.10">
    <property type="entry name" value="Winged helix-like DNA-binding domain superfamily/Winged helix DNA-binding domain"/>
    <property type="match status" value="1"/>
</dbReference>
<keyword evidence="8" id="KW-1185">Reference proteome</keyword>
<evidence type="ECO:0000256" key="4">
    <source>
        <dbReference type="ARBA" id="ARBA00023163"/>
    </source>
</evidence>
<dbReference type="InterPro" id="IPR039425">
    <property type="entry name" value="RNA_pol_sigma-70-like"/>
</dbReference>
<feature type="domain" description="RNA polymerase sigma-70 region 2" evidence="6">
    <location>
        <begin position="28"/>
        <end position="90"/>
    </location>
</feature>
<evidence type="ECO:0000259" key="6">
    <source>
        <dbReference type="Pfam" id="PF04542"/>
    </source>
</evidence>
<dbReference type="PANTHER" id="PTHR43133:SF62">
    <property type="entry name" value="RNA POLYMERASE SIGMA FACTOR SIGZ"/>
    <property type="match status" value="1"/>
</dbReference>
<dbReference type="InterPro" id="IPR036388">
    <property type="entry name" value="WH-like_DNA-bd_sf"/>
</dbReference>
<dbReference type="SUPFAM" id="SSF88946">
    <property type="entry name" value="Sigma2 domain of RNA polymerase sigma factors"/>
    <property type="match status" value="1"/>
</dbReference>
<sequence>MPGWPTADRAGDQRLVDALRRGDGPAALYDAYGERLHDYAFSLIGEGGGAADAVHDALVTAHGRVVRLRDGARLRAWLYALTRAQAVARLAHRPGAPRRGASGRGPVTPADPVGPETGFAGDAELGALVREALGEVGRIGREVLELSLRHGLRPAEAGAVLGLTSRRAATRLARARDHLENAAAAVVLARVGRAHCPDLSAMLDSWEGPLTPLLRRRVAGHIAGCEVCTDRRHHEVSAARLLGTAPVAYPPLSLRRRVVDTCLNPERDDARALILERSDGFDRTGFPVTTGRRSHRPRPLGLVPALVAAACLLATTGAVLVAAGDGGPAALPAAPSPGVSMPAEQQPIGSPEPDPEPDPGLTPEPSPDDSTPEPTATRPTATPRTTRPVTTKPVTGPSATRRAAPRARLGVTCPGGMDGAARVVLRARHASVTWSAGASQGLEVFPASGSIRAGRSATVVVTVADPDTAGDGTVSLSSNGGGTSCPLSWPGRSRPSDPPAGDPTTEPGTPEPSGDLTRTDPPARASADATAEPAHDS</sequence>
<proteinExistence type="inferred from homology"/>
<dbReference type="InterPro" id="IPR007627">
    <property type="entry name" value="RNA_pol_sigma70_r2"/>
</dbReference>
<gene>
    <name evidence="7" type="ORF">FHU36_007852</name>
</gene>
<evidence type="ECO:0000256" key="1">
    <source>
        <dbReference type="ARBA" id="ARBA00010641"/>
    </source>
</evidence>
<dbReference type="GO" id="GO:0016987">
    <property type="term" value="F:sigma factor activity"/>
    <property type="evidence" value="ECO:0007669"/>
    <property type="project" value="UniProtKB-KW"/>
</dbReference>
<dbReference type="Proteomes" id="UP000583800">
    <property type="component" value="Unassembled WGS sequence"/>
</dbReference>
<dbReference type="InterPro" id="IPR013324">
    <property type="entry name" value="RNA_pol_sigma_r3/r4-like"/>
</dbReference>
<feature type="compositionally biased region" description="Low complexity" evidence="5">
    <location>
        <begin position="372"/>
        <end position="408"/>
    </location>
</feature>
<dbReference type="AlphaFoldDB" id="A0A7X0CDE8"/>